<dbReference type="RefSeq" id="WP_132252662.1">
    <property type="nucleotide sequence ID" value="NZ_SMAL01000006.1"/>
</dbReference>
<evidence type="ECO:0000313" key="1">
    <source>
        <dbReference type="EMBL" id="TCT14353.1"/>
    </source>
</evidence>
<dbReference type="Proteomes" id="UP000294902">
    <property type="component" value="Unassembled WGS sequence"/>
</dbReference>
<dbReference type="OrthoDB" id="2521404at2"/>
<protein>
    <submittedName>
        <fullName evidence="1">Uncharacterized protein DUF116</fullName>
    </submittedName>
</protein>
<gene>
    <name evidence="1" type="ORF">EDC18_106151</name>
</gene>
<evidence type="ECO:0000313" key="2">
    <source>
        <dbReference type="Proteomes" id="UP000294902"/>
    </source>
</evidence>
<accession>A0A4R3MKW2</accession>
<dbReference type="InterPro" id="IPR002829">
    <property type="entry name" value="DUF116"/>
</dbReference>
<dbReference type="PANTHER" id="PTHR43801">
    <property type="entry name" value="NUCLEOTIDE-BINDING PROTEIN-RELATED"/>
    <property type="match status" value="1"/>
</dbReference>
<dbReference type="PANTHER" id="PTHR43801:SF1">
    <property type="entry name" value="POLYPRENYL SYNTHETASE"/>
    <property type="match status" value="1"/>
</dbReference>
<sequence length="391" mass="45329">MDFLTYSLNQNNTDYYKDIANFTNIVINKSYDYKTLDPLINRFINKSSLQKNSNQRDECLLDLLMLGTFWKVYSSNADRYSCNLSKIMILLNRFSYKNRFIKKTYQSFKPLFLKQIVKSSNTNCTLVPSIDNFRRILNWLWASGEFSIELIRLEKWFDFFIESTDFHKNIREILFFSTWFDEESNFYLGKYTSNVDFYIHDLNNSNSIKKDYIFCSRKKVEYHLNMTGAEIMNRCYRESFGKTTTKFIFVPSCLRFYNNKKCQSQWTELGNSCTGCHSQCSLYKITQLGAYYNVKTKIISHESSISSNKGILSTENGTIGVIGIACVLTLLSGGWRLKNMGIAAQCVLLDYCGCSNHWLDSDQPTNINIAQLNHLLSGTIETLDNTCTSGN</sequence>
<dbReference type="Pfam" id="PF01976">
    <property type="entry name" value="DUF116"/>
    <property type="match status" value="1"/>
</dbReference>
<dbReference type="AlphaFoldDB" id="A0A4R3MKW2"/>
<name>A0A4R3MKW2_9FIRM</name>
<comment type="caution">
    <text evidence="1">The sequence shown here is derived from an EMBL/GenBank/DDBJ whole genome shotgun (WGS) entry which is preliminary data.</text>
</comment>
<keyword evidence="2" id="KW-1185">Reference proteome</keyword>
<organism evidence="1 2">
    <name type="scientific">Natranaerovirga pectinivora</name>
    <dbReference type="NCBI Taxonomy" id="682400"/>
    <lineage>
        <taxon>Bacteria</taxon>
        <taxon>Bacillati</taxon>
        <taxon>Bacillota</taxon>
        <taxon>Clostridia</taxon>
        <taxon>Lachnospirales</taxon>
        <taxon>Natranaerovirgaceae</taxon>
        <taxon>Natranaerovirga</taxon>
    </lineage>
</organism>
<dbReference type="EMBL" id="SMAL01000006">
    <property type="protein sequence ID" value="TCT14353.1"/>
    <property type="molecule type" value="Genomic_DNA"/>
</dbReference>
<reference evidence="1 2" key="1">
    <citation type="submission" date="2019-03" db="EMBL/GenBank/DDBJ databases">
        <title>Genomic Encyclopedia of Type Strains, Phase IV (KMG-IV): sequencing the most valuable type-strain genomes for metagenomic binning, comparative biology and taxonomic classification.</title>
        <authorList>
            <person name="Goeker M."/>
        </authorList>
    </citation>
    <scope>NUCLEOTIDE SEQUENCE [LARGE SCALE GENOMIC DNA]</scope>
    <source>
        <strain evidence="1 2">DSM 24629</strain>
    </source>
</reference>
<proteinExistence type="predicted"/>